<dbReference type="GO" id="GO:0005525">
    <property type="term" value="F:GTP binding"/>
    <property type="evidence" value="ECO:0007669"/>
    <property type="project" value="UniProtKB-KW"/>
</dbReference>
<dbReference type="SUPFAM" id="SSF52540">
    <property type="entry name" value="P-loop containing nucleoside triphosphate hydrolases"/>
    <property type="match status" value="1"/>
</dbReference>
<keyword evidence="1" id="KW-0547">Nucleotide-binding</keyword>
<dbReference type="Proteomes" id="UP001212841">
    <property type="component" value="Unassembled WGS sequence"/>
</dbReference>
<keyword evidence="1" id="KW-0342">GTP-binding</keyword>
<feature type="domain" description="Septin-type G" evidence="2">
    <location>
        <begin position="39"/>
        <end position="309"/>
    </location>
</feature>
<sequence>MNKLTNGSDAGGPDKRSDVRRKLAAVNARRAGRARVPSNIGMLKIAVAGDTGIGKTSLISHFLQIAEVVERLDPATFDHLTLPIRSTLCSTIPDAELHTGEEKFNVTFYDTPGFGTKPDAMATIRPVTDFLLSQFGKTNKIFSREKTIPDGVIMKLLSGGTGAHSHVDVLLYCFLHRVKPVDIEYIKRLHPAVNVVPIIIKSDTLRPSDVFALKISILEDLQKADIKIYGFGLSHSDLIDLANAGVSGTVPFAVWNSKVLGPSGGPGEEERPVVNEFEALKNSLLHGHVDDLRGLTGEKFVRWRNAERR</sequence>
<dbReference type="InterPro" id="IPR027417">
    <property type="entry name" value="P-loop_NTPase"/>
</dbReference>
<reference evidence="3" key="1">
    <citation type="submission" date="2020-05" db="EMBL/GenBank/DDBJ databases">
        <title>Phylogenomic resolution of chytrid fungi.</title>
        <authorList>
            <person name="Stajich J.E."/>
            <person name="Amses K."/>
            <person name="Simmons R."/>
            <person name="Seto K."/>
            <person name="Myers J."/>
            <person name="Bonds A."/>
            <person name="Quandt C.A."/>
            <person name="Barry K."/>
            <person name="Liu P."/>
            <person name="Grigoriev I."/>
            <person name="Longcore J.E."/>
            <person name="James T.Y."/>
        </authorList>
    </citation>
    <scope>NUCLEOTIDE SEQUENCE</scope>
    <source>
        <strain evidence="3">JEL0318</strain>
    </source>
</reference>
<keyword evidence="4" id="KW-1185">Reference proteome</keyword>
<evidence type="ECO:0000256" key="1">
    <source>
        <dbReference type="RuleBase" id="RU004560"/>
    </source>
</evidence>
<comment type="caution">
    <text evidence="3">The sequence shown here is derived from an EMBL/GenBank/DDBJ whole genome shotgun (WGS) entry which is preliminary data.</text>
</comment>
<proteinExistence type="inferred from homology"/>
<dbReference type="Pfam" id="PF00735">
    <property type="entry name" value="Septin"/>
    <property type="match status" value="1"/>
</dbReference>
<dbReference type="EMBL" id="JADGJD010000049">
    <property type="protein sequence ID" value="KAJ3056019.1"/>
    <property type="molecule type" value="Genomic_DNA"/>
</dbReference>
<accession>A0AAD5SL79</accession>
<name>A0AAD5SL79_9FUNG</name>
<comment type="similarity">
    <text evidence="1">Belongs to the TRAFAC class TrmE-Era-EngA-EngB-Septin-like GTPase superfamily. Septin GTPase family.</text>
</comment>
<dbReference type="InterPro" id="IPR030379">
    <property type="entry name" value="G_SEPTIN_dom"/>
</dbReference>
<organism evidence="3 4">
    <name type="scientific">Rhizophlyctis rosea</name>
    <dbReference type="NCBI Taxonomy" id="64517"/>
    <lineage>
        <taxon>Eukaryota</taxon>
        <taxon>Fungi</taxon>
        <taxon>Fungi incertae sedis</taxon>
        <taxon>Chytridiomycota</taxon>
        <taxon>Chytridiomycota incertae sedis</taxon>
        <taxon>Chytridiomycetes</taxon>
        <taxon>Rhizophlyctidales</taxon>
        <taxon>Rhizophlyctidaceae</taxon>
        <taxon>Rhizophlyctis</taxon>
    </lineage>
</organism>
<gene>
    <name evidence="3" type="ORF">HK097_008359</name>
</gene>
<protein>
    <recommendedName>
        <fullName evidence="2">Septin-type G domain-containing protein</fullName>
    </recommendedName>
</protein>
<evidence type="ECO:0000259" key="2">
    <source>
        <dbReference type="PROSITE" id="PS51719"/>
    </source>
</evidence>
<dbReference type="PANTHER" id="PTHR18884">
    <property type="entry name" value="SEPTIN"/>
    <property type="match status" value="1"/>
</dbReference>
<dbReference type="AlphaFoldDB" id="A0AAD5SL79"/>
<dbReference type="PROSITE" id="PS51719">
    <property type="entry name" value="G_SEPTIN"/>
    <property type="match status" value="1"/>
</dbReference>
<evidence type="ECO:0000313" key="3">
    <source>
        <dbReference type="EMBL" id="KAJ3056019.1"/>
    </source>
</evidence>
<dbReference type="Gene3D" id="3.40.50.300">
    <property type="entry name" value="P-loop containing nucleotide triphosphate hydrolases"/>
    <property type="match status" value="1"/>
</dbReference>
<evidence type="ECO:0000313" key="4">
    <source>
        <dbReference type="Proteomes" id="UP001212841"/>
    </source>
</evidence>